<comment type="caution">
    <text evidence="6">The sequence shown here is derived from an EMBL/GenBank/DDBJ whole genome shotgun (WGS) entry which is preliminary data.</text>
</comment>
<proteinExistence type="predicted"/>
<dbReference type="InterPro" id="IPR015168">
    <property type="entry name" value="SsuA/THI5"/>
</dbReference>
<dbReference type="InterPro" id="IPR006311">
    <property type="entry name" value="TAT_signal"/>
</dbReference>
<feature type="chain" id="PRO_5041416362" evidence="4">
    <location>
        <begin position="30"/>
        <end position="337"/>
    </location>
</feature>
<comment type="subcellular location">
    <subcellularLocation>
        <location evidence="1">Periplasm</location>
    </subcellularLocation>
</comment>
<dbReference type="SUPFAM" id="SSF53850">
    <property type="entry name" value="Periplasmic binding protein-like II"/>
    <property type="match status" value="1"/>
</dbReference>
<keyword evidence="2" id="KW-0813">Transport</keyword>
<sequence>MNMTRRAMLVRTAALAGASALGFPMVGRAANASYTYGGSAWLGHYSAYIAMKTGLFAKQGLDIKWQSFATSSDRMSAVMAGNIDLAGTGVVSSLALMAAGARQFQVIATPNNFGRAEGVLVRDDVKSVADLKGKKIGVTYASSAHVLLLDVLRQAGLDPDRDVSIINLPATNLLSAYQGKQIDAAVAWTPAFDRIKAVPGTHVLLDDTAFSLYKQYAITPGPDVLLTHAKLGRENPEAVKKFLHAVFEANAMLSQQPDEAASVLLELTGLSRDEQLAVIKQTQWYSAADQKGLMVDPGNFVTGMQQLAEMLVSLKQIDKAPQVKDWVQASYLPAATR</sequence>
<evidence type="ECO:0000313" key="7">
    <source>
        <dbReference type="Proteomes" id="UP001161276"/>
    </source>
</evidence>
<evidence type="ECO:0000313" key="6">
    <source>
        <dbReference type="EMBL" id="MDH2054009.1"/>
    </source>
</evidence>
<dbReference type="PROSITE" id="PS51318">
    <property type="entry name" value="TAT"/>
    <property type="match status" value="1"/>
</dbReference>
<keyword evidence="3 4" id="KW-0732">Signal</keyword>
<evidence type="ECO:0000256" key="3">
    <source>
        <dbReference type="ARBA" id="ARBA00022729"/>
    </source>
</evidence>
<dbReference type="EMBL" id="JAOCKG010000017">
    <property type="protein sequence ID" value="MDH2054009.1"/>
    <property type="molecule type" value="Genomic_DNA"/>
</dbReference>
<evidence type="ECO:0000256" key="1">
    <source>
        <dbReference type="ARBA" id="ARBA00004418"/>
    </source>
</evidence>
<feature type="signal peptide" evidence="4">
    <location>
        <begin position="1"/>
        <end position="29"/>
    </location>
</feature>
<reference evidence="6" key="1">
    <citation type="submission" date="2022-09" db="EMBL/GenBank/DDBJ databases">
        <title>Intensive care unit water sources are persistently colonized with multi-drug resistant bacteria and are the site of extensive horizontal gene transfer of antibiotic resistance genes.</title>
        <authorList>
            <person name="Diorio-Toth L."/>
        </authorList>
    </citation>
    <scope>NUCLEOTIDE SEQUENCE</scope>
    <source>
        <strain evidence="6">GD03676</strain>
    </source>
</reference>
<dbReference type="InterPro" id="IPR010067">
    <property type="entry name" value="ABC_SsuA_sub-bd"/>
</dbReference>
<dbReference type="PANTHER" id="PTHR30024:SF2">
    <property type="entry name" value="ABC TRANSPORTER SUBSTRATE-BINDING PROTEIN"/>
    <property type="match status" value="1"/>
</dbReference>
<dbReference type="Proteomes" id="UP001161276">
    <property type="component" value="Unassembled WGS sequence"/>
</dbReference>
<feature type="domain" description="SsuA/THI5-like" evidence="5">
    <location>
        <begin position="44"/>
        <end position="260"/>
    </location>
</feature>
<dbReference type="Pfam" id="PF09084">
    <property type="entry name" value="NMT1"/>
    <property type="match status" value="1"/>
</dbReference>
<gene>
    <name evidence="6" type="ORF">N5K24_26660</name>
</gene>
<organism evidence="6 7">
    <name type="scientific">Achromobacter marplatensis</name>
    <dbReference type="NCBI Taxonomy" id="470868"/>
    <lineage>
        <taxon>Bacteria</taxon>
        <taxon>Pseudomonadati</taxon>
        <taxon>Pseudomonadota</taxon>
        <taxon>Betaproteobacteria</taxon>
        <taxon>Burkholderiales</taxon>
        <taxon>Alcaligenaceae</taxon>
        <taxon>Achromobacter</taxon>
    </lineage>
</organism>
<dbReference type="PANTHER" id="PTHR30024">
    <property type="entry name" value="ALIPHATIC SULFONATES-BINDING PROTEIN-RELATED"/>
    <property type="match status" value="1"/>
</dbReference>
<protein>
    <submittedName>
        <fullName evidence="6">Aliphatic sulfonate ABC transporter substrate-binding protein</fullName>
    </submittedName>
</protein>
<evidence type="ECO:0000256" key="2">
    <source>
        <dbReference type="ARBA" id="ARBA00022448"/>
    </source>
</evidence>
<evidence type="ECO:0000259" key="5">
    <source>
        <dbReference type="Pfam" id="PF09084"/>
    </source>
</evidence>
<accession>A0AA42WI15</accession>
<name>A0AA42WI15_9BURK</name>
<dbReference type="Gene3D" id="3.40.190.10">
    <property type="entry name" value="Periplasmic binding protein-like II"/>
    <property type="match status" value="3"/>
</dbReference>
<dbReference type="GO" id="GO:0042626">
    <property type="term" value="F:ATPase-coupled transmembrane transporter activity"/>
    <property type="evidence" value="ECO:0007669"/>
    <property type="project" value="InterPro"/>
</dbReference>
<evidence type="ECO:0000256" key="4">
    <source>
        <dbReference type="SAM" id="SignalP"/>
    </source>
</evidence>
<dbReference type="RefSeq" id="WP_280029382.1">
    <property type="nucleotide sequence ID" value="NZ_CBDEUO010000013.1"/>
</dbReference>
<dbReference type="GO" id="GO:0042597">
    <property type="term" value="C:periplasmic space"/>
    <property type="evidence" value="ECO:0007669"/>
    <property type="project" value="UniProtKB-SubCell"/>
</dbReference>
<dbReference type="NCBIfam" id="TIGR01728">
    <property type="entry name" value="SsuA_fam"/>
    <property type="match status" value="1"/>
</dbReference>
<dbReference type="GO" id="GO:0016020">
    <property type="term" value="C:membrane"/>
    <property type="evidence" value="ECO:0007669"/>
    <property type="project" value="InterPro"/>
</dbReference>
<dbReference type="AlphaFoldDB" id="A0AA42WI15"/>